<name>A0A8D8L1U8_CULPI</name>
<evidence type="ECO:0000256" key="1">
    <source>
        <dbReference type="SAM" id="MobiDB-lite"/>
    </source>
</evidence>
<protein>
    <submittedName>
        <fullName evidence="2">(northern house mosquito) hypothetical protein</fullName>
    </submittedName>
</protein>
<dbReference type="EMBL" id="HBUE01234488">
    <property type="protein sequence ID" value="CAG6546423.1"/>
    <property type="molecule type" value="Transcribed_RNA"/>
</dbReference>
<feature type="region of interest" description="Disordered" evidence="1">
    <location>
        <begin position="250"/>
        <end position="335"/>
    </location>
</feature>
<accession>A0A8D8L1U8</accession>
<reference evidence="2" key="1">
    <citation type="submission" date="2021-05" db="EMBL/GenBank/DDBJ databases">
        <authorList>
            <person name="Alioto T."/>
            <person name="Alioto T."/>
            <person name="Gomez Garrido J."/>
        </authorList>
    </citation>
    <scope>NUCLEOTIDE SEQUENCE</scope>
</reference>
<dbReference type="EMBL" id="HBUE01341375">
    <property type="protein sequence ID" value="CAG6598593.1"/>
    <property type="molecule type" value="Transcribed_RNA"/>
</dbReference>
<dbReference type="EMBL" id="HBUE01341376">
    <property type="protein sequence ID" value="CAG6598598.1"/>
    <property type="molecule type" value="Transcribed_RNA"/>
</dbReference>
<feature type="compositionally biased region" description="Polar residues" evidence="1">
    <location>
        <begin position="298"/>
        <end position="311"/>
    </location>
</feature>
<dbReference type="AlphaFoldDB" id="A0A8D8L1U8"/>
<sequence>MLRKICRFPSNQTPAGSRVGVSRSCPEWPLPVQQHGHRICRCLQWRLPNYPGRFLRKFAFWNVLVDCHRRPRLDPATDAGWTGSFYRDARGAQRCRSRVHSADVLRWWPPAASRHFRSRYSRLGWGCCRCCCHLHHWDCKRTTIWLVCAPSTFAFLHLLCSEEILLRLALRTTKATLGSRAHPHSLCCHSPRAHPGYPRNYRTDNLDYAGSYYRSARRQTVPHRRNLSSWESCCWTQLCTDYRSNYHQSRTDCRGGGPADDGSRIHAGMPAEATAGHRTDATRNPLDRGIHQPRDDQQTPIPGSNRCSRNLGRTRNRSRNNWHRTPRGTPLHCRRSTCRTPLHRNIHRIDSRPYRTVARPNPLLPSGTGIRRFASSRASTGSKSCYLPSSGGGSPCSWCCYCTVPL</sequence>
<feature type="compositionally biased region" description="Basic and acidic residues" evidence="1">
    <location>
        <begin position="275"/>
        <end position="297"/>
    </location>
</feature>
<proteinExistence type="predicted"/>
<organism evidence="2">
    <name type="scientific">Culex pipiens</name>
    <name type="common">House mosquito</name>
    <dbReference type="NCBI Taxonomy" id="7175"/>
    <lineage>
        <taxon>Eukaryota</taxon>
        <taxon>Metazoa</taxon>
        <taxon>Ecdysozoa</taxon>
        <taxon>Arthropoda</taxon>
        <taxon>Hexapoda</taxon>
        <taxon>Insecta</taxon>
        <taxon>Pterygota</taxon>
        <taxon>Neoptera</taxon>
        <taxon>Endopterygota</taxon>
        <taxon>Diptera</taxon>
        <taxon>Nematocera</taxon>
        <taxon>Culicoidea</taxon>
        <taxon>Culicidae</taxon>
        <taxon>Culicinae</taxon>
        <taxon>Culicini</taxon>
        <taxon>Culex</taxon>
        <taxon>Culex</taxon>
    </lineage>
</organism>
<evidence type="ECO:0000313" key="2">
    <source>
        <dbReference type="EMBL" id="CAG6598593.1"/>
    </source>
</evidence>
<dbReference type="EMBL" id="HBUE01234487">
    <property type="protein sequence ID" value="CAG6546418.1"/>
    <property type="molecule type" value="Transcribed_RNA"/>
</dbReference>
<feature type="compositionally biased region" description="Basic residues" evidence="1">
    <location>
        <begin position="312"/>
        <end position="335"/>
    </location>
</feature>